<organism evidence="3 4">
    <name type="scientific">Sporosarcina luteola</name>
    <dbReference type="NCBI Taxonomy" id="582850"/>
    <lineage>
        <taxon>Bacteria</taxon>
        <taxon>Bacillati</taxon>
        <taxon>Bacillota</taxon>
        <taxon>Bacilli</taxon>
        <taxon>Bacillales</taxon>
        <taxon>Caryophanaceae</taxon>
        <taxon>Sporosarcina</taxon>
    </lineage>
</organism>
<dbReference type="Gene3D" id="2.40.10.220">
    <property type="entry name" value="predicted glycosyltransferase like domains"/>
    <property type="match status" value="1"/>
</dbReference>
<reference evidence="3 4" key="1">
    <citation type="submission" date="2019-07" db="EMBL/GenBank/DDBJ databases">
        <title>Whole genome shotgun sequence of Sporosarcina luteola NBRC 105378.</title>
        <authorList>
            <person name="Hosoyama A."/>
            <person name="Uohara A."/>
            <person name="Ohji S."/>
            <person name="Ichikawa N."/>
        </authorList>
    </citation>
    <scope>NUCLEOTIDE SEQUENCE [LARGE SCALE GENOMIC DNA]</scope>
    <source>
        <strain evidence="3 4">NBRC 105378</strain>
    </source>
</reference>
<evidence type="ECO:0000259" key="2">
    <source>
        <dbReference type="Pfam" id="PF12945"/>
    </source>
</evidence>
<feature type="domain" description="PilZ" evidence="1">
    <location>
        <begin position="98"/>
        <end position="203"/>
    </location>
</feature>
<name>A0A511ZBB1_9BACL</name>
<dbReference type="AlphaFoldDB" id="A0A511ZBB1"/>
<evidence type="ECO:0000313" key="3">
    <source>
        <dbReference type="EMBL" id="GEN84721.1"/>
    </source>
</evidence>
<evidence type="ECO:0000259" key="1">
    <source>
        <dbReference type="Pfam" id="PF07238"/>
    </source>
</evidence>
<dbReference type="EMBL" id="BJYL01000045">
    <property type="protein sequence ID" value="GEN84721.1"/>
    <property type="molecule type" value="Genomic_DNA"/>
</dbReference>
<feature type="domain" description="Type III secretion system flagellar brake protein YcgR PilZN" evidence="2">
    <location>
        <begin position="5"/>
        <end position="89"/>
    </location>
</feature>
<dbReference type="Pfam" id="PF07238">
    <property type="entry name" value="PilZ"/>
    <property type="match status" value="1"/>
</dbReference>
<protein>
    <recommendedName>
        <fullName evidence="5">Glycosyltransferase</fullName>
    </recommendedName>
</protein>
<keyword evidence="4" id="KW-1185">Reference proteome</keyword>
<dbReference type="OrthoDB" id="1951449at2"/>
<comment type="caution">
    <text evidence="3">The sequence shown here is derived from an EMBL/GenBank/DDBJ whole genome shotgun (WGS) entry which is preliminary data.</text>
</comment>
<dbReference type="InterPro" id="IPR009875">
    <property type="entry name" value="PilZ_domain"/>
</dbReference>
<dbReference type="GO" id="GO:0035438">
    <property type="term" value="F:cyclic-di-GMP binding"/>
    <property type="evidence" value="ECO:0007669"/>
    <property type="project" value="InterPro"/>
</dbReference>
<accession>A0A511ZBB1</accession>
<sequence>MRLSVGTTIIIDKDFTEKGEKYKSKVVDTGKDFIMIAYPAHYETGKTAFFMDGTQLLISFVENKMSYAFRTEVAGRLNRGIPMLKLTYPGDDQLIKIQRREFVRVETPIDVAVDYGGVFQQFVAEDISAGGIAINLGPKEEFEDNECVKLIIALPFMNDEIKYIKTEAHAVRTWEKNNRRIASMQFAEINSTDRQNIIRFCFERQLQERNDK</sequence>
<dbReference type="Pfam" id="PF12945">
    <property type="entry name" value="PilZNR"/>
    <property type="match status" value="1"/>
</dbReference>
<dbReference type="InterPro" id="IPR009926">
    <property type="entry name" value="T3SS_YcgR_PilZN"/>
</dbReference>
<evidence type="ECO:0000313" key="4">
    <source>
        <dbReference type="Proteomes" id="UP000321901"/>
    </source>
</evidence>
<dbReference type="Proteomes" id="UP000321901">
    <property type="component" value="Unassembled WGS sequence"/>
</dbReference>
<dbReference type="SUPFAM" id="SSF141371">
    <property type="entry name" value="PilZ domain-like"/>
    <property type="match status" value="1"/>
</dbReference>
<evidence type="ECO:0008006" key="5">
    <source>
        <dbReference type="Google" id="ProtNLM"/>
    </source>
</evidence>
<gene>
    <name evidence="3" type="primary">ypfA</name>
    <name evidence="3" type="ORF">SLU01_30330</name>
</gene>
<dbReference type="RefSeq" id="WP_147059838.1">
    <property type="nucleotide sequence ID" value="NZ_BJYL01000045.1"/>
</dbReference>
<proteinExistence type="predicted"/>